<evidence type="ECO:0000256" key="1">
    <source>
        <dbReference type="SAM" id="MobiDB-lite"/>
    </source>
</evidence>
<feature type="region of interest" description="Disordered" evidence="1">
    <location>
        <begin position="577"/>
        <end position="598"/>
    </location>
</feature>
<proteinExistence type="predicted"/>
<protein>
    <submittedName>
        <fullName evidence="2">Uncharacterized protein</fullName>
    </submittedName>
</protein>
<sequence>MIIISIISFFSSTTTMMDESALLLPISCRFIPYDQWLTTHVDPAWRVKQVKHWILSKCISHIKEEVDIEVPEPRHRSPSPIIFAPPKHHRPTSPIEYSTKAGSGYEEDDEADAEGEDVQKLPAQLPSSSVLPAAEPPPPTKLKARRKKKSTSSSEPIHPHHRSAYEPSRLTLLRFSTGQILEDDFTFAWYEIQPGELFEVHRVGVVLKLQRTAPAEYAKPYWEGWAKAVNTNPNGGKKKNVMGDGGKESKFEWKDHWVVIREGQMQLCNDRSDPIPHKALFLSHLTAIRGSDHLKETAVKVTPEMRIICAKFKIRSSVTTSTVVETVSSEKDTEPSTTFTVISPAKKPPHPLTIDLRRTRKRASTISHLPHKTGHDSDSTNPDGEDDSDSTLSSPVFAHDPRTDEEVDDLDDDNDIKSVLGLRYGPRHRYRHDRAIKIRGSAEDDDDLPSVDPTGEKSSEIGEWIVLDLLEDSGYLSLLRTLHRLFPHEHLSIHEASTFVSTLLPSLNSPGTPVPPTPPPTSASTHPTSLLPSLPHNYGALAFPEWRTELVHRARKAGIGNVGGAMGCLMWGLAHAREEEEETEEDESDTGSLAEWDGWMVDLPRQANAMKEREQPANGDEYDDDDEDDTNYHQEQSDRMALEPSAVVTSVPLFASPATTPPLSSPSSSESLFRRSGALNVNVLVDSHGRELRHSRSDEPQLHEQGPARRPSMPSLLFGGAGVGRSGSVLKKGKGKERKKDRARPAHHDELADADGKKKSGLARGMEKFVRGLDPTLDFVDSR</sequence>
<dbReference type="AlphaFoldDB" id="A0AA39T7S6"/>
<feature type="compositionally biased region" description="Pro residues" evidence="1">
    <location>
        <begin position="512"/>
        <end position="521"/>
    </location>
</feature>
<feature type="compositionally biased region" description="Basic and acidic residues" evidence="1">
    <location>
        <begin position="689"/>
        <end position="702"/>
    </location>
</feature>
<feature type="compositionally biased region" description="Basic and acidic residues" evidence="1">
    <location>
        <begin position="630"/>
        <end position="641"/>
    </location>
</feature>
<feature type="compositionally biased region" description="Acidic residues" evidence="1">
    <location>
        <begin position="105"/>
        <end position="116"/>
    </location>
</feature>
<gene>
    <name evidence="2" type="ORF">EV420DRAFT_1499966</name>
</gene>
<feature type="region of interest" description="Disordered" evidence="1">
    <location>
        <begin position="689"/>
        <end position="766"/>
    </location>
</feature>
<feature type="compositionally biased region" description="Basic and acidic residues" evidence="1">
    <location>
        <begin position="738"/>
        <end position="758"/>
    </location>
</feature>
<reference evidence="2" key="1">
    <citation type="submission" date="2023-06" db="EMBL/GenBank/DDBJ databases">
        <authorList>
            <consortium name="Lawrence Berkeley National Laboratory"/>
            <person name="Ahrendt S."/>
            <person name="Sahu N."/>
            <person name="Indic B."/>
            <person name="Wong-Bajracharya J."/>
            <person name="Merenyi Z."/>
            <person name="Ke H.-M."/>
            <person name="Monk M."/>
            <person name="Kocsube S."/>
            <person name="Drula E."/>
            <person name="Lipzen A."/>
            <person name="Balint B."/>
            <person name="Henrissat B."/>
            <person name="Andreopoulos B."/>
            <person name="Martin F.M."/>
            <person name="Harder C.B."/>
            <person name="Rigling D."/>
            <person name="Ford K.L."/>
            <person name="Foster G.D."/>
            <person name="Pangilinan J."/>
            <person name="Papanicolaou A."/>
            <person name="Barry K."/>
            <person name="LaButti K."/>
            <person name="Viragh M."/>
            <person name="Koriabine M."/>
            <person name="Yan M."/>
            <person name="Riley R."/>
            <person name="Champramary S."/>
            <person name="Plett K.L."/>
            <person name="Tsai I.J."/>
            <person name="Slot J."/>
            <person name="Sipos G."/>
            <person name="Plett J."/>
            <person name="Nagy L.G."/>
            <person name="Grigoriev I.V."/>
        </authorList>
    </citation>
    <scope>NUCLEOTIDE SEQUENCE</scope>
    <source>
        <strain evidence="2">CCBAS 213</strain>
    </source>
</reference>
<evidence type="ECO:0000313" key="3">
    <source>
        <dbReference type="Proteomes" id="UP001175211"/>
    </source>
</evidence>
<dbReference type="RefSeq" id="XP_060340144.1">
    <property type="nucleotide sequence ID" value="XM_060471010.1"/>
</dbReference>
<organism evidence="2 3">
    <name type="scientific">Armillaria tabescens</name>
    <name type="common">Ringless honey mushroom</name>
    <name type="synonym">Agaricus tabescens</name>
    <dbReference type="NCBI Taxonomy" id="1929756"/>
    <lineage>
        <taxon>Eukaryota</taxon>
        <taxon>Fungi</taxon>
        <taxon>Dikarya</taxon>
        <taxon>Basidiomycota</taxon>
        <taxon>Agaricomycotina</taxon>
        <taxon>Agaricomycetes</taxon>
        <taxon>Agaricomycetidae</taxon>
        <taxon>Agaricales</taxon>
        <taxon>Marasmiineae</taxon>
        <taxon>Physalacriaceae</taxon>
        <taxon>Desarmillaria</taxon>
    </lineage>
</organism>
<dbReference type="EMBL" id="JAUEPS010000001">
    <property type="protein sequence ID" value="KAK0470351.1"/>
    <property type="molecule type" value="Genomic_DNA"/>
</dbReference>
<feature type="compositionally biased region" description="Acidic residues" evidence="1">
    <location>
        <begin position="579"/>
        <end position="589"/>
    </location>
</feature>
<feature type="region of interest" description="Disordered" evidence="1">
    <location>
        <begin position="71"/>
        <end position="163"/>
    </location>
</feature>
<accession>A0AA39T7S6</accession>
<dbReference type="Proteomes" id="UP001175211">
    <property type="component" value="Unassembled WGS sequence"/>
</dbReference>
<keyword evidence="3" id="KW-1185">Reference proteome</keyword>
<feature type="region of interest" description="Disordered" evidence="1">
    <location>
        <begin position="327"/>
        <end position="412"/>
    </location>
</feature>
<feature type="compositionally biased region" description="Acidic residues" evidence="1">
    <location>
        <begin position="620"/>
        <end position="629"/>
    </location>
</feature>
<feature type="region of interest" description="Disordered" evidence="1">
    <location>
        <begin position="508"/>
        <end position="528"/>
    </location>
</feature>
<comment type="caution">
    <text evidence="2">The sequence shown here is derived from an EMBL/GenBank/DDBJ whole genome shotgun (WGS) entry which is preliminary data.</text>
</comment>
<dbReference type="GeneID" id="85354558"/>
<feature type="region of interest" description="Disordered" evidence="1">
    <location>
        <begin position="611"/>
        <end position="641"/>
    </location>
</feature>
<evidence type="ECO:0000313" key="2">
    <source>
        <dbReference type="EMBL" id="KAK0470351.1"/>
    </source>
</evidence>
<name>A0AA39T7S6_ARMTA</name>